<keyword evidence="2" id="KW-1185">Reference proteome</keyword>
<dbReference type="Proteomes" id="UP000054630">
    <property type="component" value="Unassembled WGS sequence"/>
</dbReference>
<sequence>MKFFSCQQPEISFEHNKKFIDISVLSFFPKSIISKTKEGRCKDVVEIAKKLSKFSSSYIIYKKIDRKYYLTWAQYGNVENSVRSILNSSLLKFYKKYAEFFQ</sequence>
<dbReference type="AlphaFoldDB" id="A0A0V0SCI0"/>
<dbReference type="EMBL" id="JYDL01000017">
    <property type="protein sequence ID" value="KRX24420.1"/>
    <property type="molecule type" value="Genomic_DNA"/>
</dbReference>
<protein>
    <submittedName>
        <fullName evidence="1">Uncharacterized protein</fullName>
    </submittedName>
</protein>
<proteinExistence type="predicted"/>
<dbReference type="STRING" id="6336.A0A0V0SCI0"/>
<evidence type="ECO:0000313" key="1">
    <source>
        <dbReference type="EMBL" id="KRX24420.1"/>
    </source>
</evidence>
<name>A0A0V0SCI0_9BILA</name>
<reference evidence="1 2" key="1">
    <citation type="submission" date="2015-01" db="EMBL/GenBank/DDBJ databases">
        <title>Evolution of Trichinella species and genotypes.</title>
        <authorList>
            <person name="Korhonen P.K."/>
            <person name="Edoardo P."/>
            <person name="Giuseppe L.R."/>
            <person name="Gasser R.B."/>
        </authorList>
    </citation>
    <scope>NUCLEOTIDE SEQUENCE [LARGE SCALE GENOMIC DNA]</scope>
    <source>
        <strain evidence="1">ISS37</strain>
    </source>
</reference>
<comment type="caution">
    <text evidence="1">The sequence shown here is derived from an EMBL/GenBank/DDBJ whole genome shotgun (WGS) entry which is preliminary data.</text>
</comment>
<evidence type="ECO:0000313" key="2">
    <source>
        <dbReference type="Proteomes" id="UP000054630"/>
    </source>
</evidence>
<accession>A0A0V0SCI0</accession>
<gene>
    <name evidence="1" type="ORF">T07_12039</name>
</gene>
<organism evidence="1 2">
    <name type="scientific">Trichinella nelsoni</name>
    <dbReference type="NCBI Taxonomy" id="6336"/>
    <lineage>
        <taxon>Eukaryota</taxon>
        <taxon>Metazoa</taxon>
        <taxon>Ecdysozoa</taxon>
        <taxon>Nematoda</taxon>
        <taxon>Enoplea</taxon>
        <taxon>Dorylaimia</taxon>
        <taxon>Trichinellida</taxon>
        <taxon>Trichinellidae</taxon>
        <taxon>Trichinella</taxon>
    </lineage>
</organism>